<feature type="transmembrane region" description="Helical" evidence="6">
    <location>
        <begin position="62"/>
        <end position="80"/>
    </location>
</feature>
<keyword evidence="4 6" id="KW-1133">Transmembrane helix</keyword>
<name>A0A1H0J1G6_9RHOB</name>
<evidence type="ECO:0000256" key="4">
    <source>
        <dbReference type="ARBA" id="ARBA00022989"/>
    </source>
</evidence>
<dbReference type="EMBL" id="FQZZ01000003">
    <property type="protein sequence ID" value="SHK15453.1"/>
    <property type="molecule type" value="Genomic_DNA"/>
</dbReference>
<dbReference type="Pfam" id="PF03626">
    <property type="entry name" value="COX4_pro"/>
    <property type="match status" value="1"/>
</dbReference>
<evidence type="ECO:0000256" key="3">
    <source>
        <dbReference type="ARBA" id="ARBA00022692"/>
    </source>
</evidence>
<comment type="subcellular location">
    <subcellularLocation>
        <location evidence="1">Cell membrane</location>
        <topology evidence="1">Multi-pass membrane protein</topology>
    </subcellularLocation>
</comment>
<evidence type="ECO:0000256" key="1">
    <source>
        <dbReference type="ARBA" id="ARBA00004651"/>
    </source>
</evidence>
<sequence length="81" mass="8269">MSITRAWAVLMALSLASTAIAWSGAGGVWAALAILTLAWGKAQVILNRYLRLSQAPDISRGVALVLGLFMAGVMGLAVAGG</sequence>
<dbReference type="RefSeq" id="WP_149788698.1">
    <property type="nucleotide sequence ID" value="NZ_FNIO01000005.1"/>
</dbReference>
<organism evidence="8 9">
    <name type="scientific">Lutimaribacter pacificus</name>
    <dbReference type="NCBI Taxonomy" id="391948"/>
    <lineage>
        <taxon>Bacteria</taxon>
        <taxon>Pseudomonadati</taxon>
        <taxon>Pseudomonadota</taxon>
        <taxon>Alphaproteobacteria</taxon>
        <taxon>Rhodobacterales</taxon>
        <taxon>Roseobacteraceae</taxon>
        <taxon>Lutimaribacter</taxon>
    </lineage>
</organism>
<dbReference type="AlphaFoldDB" id="A0A1H0J1G6"/>
<protein>
    <submittedName>
        <fullName evidence="8">Cytochrome C oxidase subunit IV</fullName>
    </submittedName>
</protein>
<accession>A0A1H0J1G6</accession>
<proteinExistence type="predicted"/>
<keyword evidence="3 6" id="KW-0812">Transmembrane</keyword>
<gene>
    <name evidence="8" type="ORF">SAMN05444142_103450</name>
</gene>
<reference evidence="8 9" key="1">
    <citation type="submission" date="2016-11" db="EMBL/GenBank/DDBJ databases">
        <authorList>
            <person name="Varghese N."/>
            <person name="Submissions S."/>
        </authorList>
    </citation>
    <scope>NUCLEOTIDE SEQUENCE [LARGE SCALE GENOMIC DNA]</scope>
    <source>
        <strain evidence="8 9">DSM 29620</strain>
    </source>
</reference>
<keyword evidence="9" id="KW-1185">Reference proteome</keyword>
<dbReference type="Proteomes" id="UP000324252">
    <property type="component" value="Unassembled WGS sequence"/>
</dbReference>
<evidence type="ECO:0000256" key="6">
    <source>
        <dbReference type="SAM" id="Phobius"/>
    </source>
</evidence>
<dbReference type="OrthoDB" id="7873828at2"/>
<evidence type="ECO:0000313" key="8">
    <source>
        <dbReference type="EMBL" id="SHK15453.1"/>
    </source>
</evidence>
<dbReference type="GO" id="GO:0005886">
    <property type="term" value="C:plasma membrane"/>
    <property type="evidence" value="ECO:0007669"/>
    <property type="project" value="UniProtKB-SubCell"/>
</dbReference>
<keyword evidence="7" id="KW-0732">Signal</keyword>
<keyword evidence="2" id="KW-1003">Cell membrane</keyword>
<feature type="chain" id="PRO_5015064699" evidence="7">
    <location>
        <begin position="22"/>
        <end position="81"/>
    </location>
</feature>
<evidence type="ECO:0000256" key="5">
    <source>
        <dbReference type="ARBA" id="ARBA00023136"/>
    </source>
</evidence>
<evidence type="ECO:0000256" key="7">
    <source>
        <dbReference type="SAM" id="SignalP"/>
    </source>
</evidence>
<evidence type="ECO:0000256" key="2">
    <source>
        <dbReference type="ARBA" id="ARBA00022475"/>
    </source>
</evidence>
<dbReference type="InterPro" id="IPR005171">
    <property type="entry name" value="Cyt_c_oxidase_su4_prok"/>
</dbReference>
<feature type="signal peptide" evidence="7">
    <location>
        <begin position="1"/>
        <end position="21"/>
    </location>
</feature>
<evidence type="ECO:0000313" key="9">
    <source>
        <dbReference type="Proteomes" id="UP000324252"/>
    </source>
</evidence>
<keyword evidence="5 6" id="KW-0472">Membrane</keyword>